<dbReference type="Pfam" id="PF00076">
    <property type="entry name" value="RRM_1"/>
    <property type="match status" value="1"/>
</dbReference>
<keyword evidence="3" id="KW-0539">Nucleus</keyword>
<evidence type="ECO:0000256" key="3">
    <source>
        <dbReference type="ARBA" id="ARBA00023242"/>
    </source>
</evidence>
<dbReference type="InterPro" id="IPR012677">
    <property type="entry name" value="Nucleotide-bd_a/b_plait_sf"/>
</dbReference>
<dbReference type="Gene3D" id="3.30.70.330">
    <property type="match status" value="1"/>
</dbReference>
<dbReference type="PANTHER" id="PTHR23238">
    <property type="entry name" value="RNA BINDING PROTEIN"/>
    <property type="match status" value="1"/>
</dbReference>
<dbReference type="GO" id="GO:0003723">
    <property type="term" value="F:RNA binding"/>
    <property type="evidence" value="ECO:0007669"/>
    <property type="project" value="UniProtKB-KW"/>
</dbReference>
<feature type="domain" description="RRM" evidence="4">
    <location>
        <begin position="2"/>
        <end position="37"/>
    </location>
</feature>
<reference evidence="5 6" key="1">
    <citation type="submission" date="2019-09" db="EMBL/GenBank/DDBJ databases">
        <title>Bird 10,000 Genomes (B10K) Project - Family phase.</title>
        <authorList>
            <person name="Zhang G."/>
        </authorList>
    </citation>
    <scope>NUCLEOTIDE SEQUENCE [LARGE SCALE GENOMIC DNA]</scope>
    <source>
        <strain evidence="5">B10K-DU-001-45</strain>
        <tissue evidence="5">Muscle</tissue>
    </source>
</reference>
<feature type="non-terminal residue" evidence="5">
    <location>
        <position position="1"/>
    </location>
</feature>
<keyword evidence="2" id="KW-0694">RNA-binding</keyword>
<dbReference type="InterPro" id="IPR035979">
    <property type="entry name" value="RBD_domain_sf"/>
</dbReference>
<evidence type="ECO:0000313" key="6">
    <source>
        <dbReference type="Proteomes" id="UP000550059"/>
    </source>
</evidence>
<comment type="subcellular location">
    <subcellularLocation>
        <location evidence="1">Nucleus</location>
    </subcellularLocation>
</comment>
<evidence type="ECO:0000259" key="4">
    <source>
        <dbReference type="Pfam" id="PF00076"/>
    </source>
</evidence>
<dbReference type="GO" id="GO:0006355">
    <property type="term" value="P:regulation of DNA-templated transcription"/>
    <property type="evidence" value="ECO:0007669"/>
    <property type="project" value="InterPro"/>
</dbReference>
<dbReference type="GO" id="GO:0005634">
    <property type="term" value="C:nucleus"/>
    <property type="evidence" value="ECO:0007669"/>
    <property type="project" value="UniProtKB-SubCell"/>
</dbReference>
<comment type="caution">
    <text evidence="5">The sequence shown here is derived from an EMBL/GenBank/DDBJ whole genome shotgun (WGS) entry which is preliminary data.</text>
</comment>
<proteinExistence type="predicted"/>
<dbReference type="Proteomes" id="UP000550059">
    <property type="component" value="Unassembled WGS sequence"/>
</dbReference>
<organism evidence="5 6">
    <name type="scientific">Setophaga kirtlandii</name>
    <name type="common">Kirtland's warbler</name>
    <name type="synonym">Dendroica kirtlandii</name>
    <dbReference type="NCBI Taxonomy" id="298831"/>
    <lineage>
        <taxon>Eukaryota</taxon>
        <taxon>Metazoa</taxon>
        <taxon>Chordata</taxon>
        <taxon>Craniata</taxon>
        <taxon>Vertebrata</taxon>
        <taxon>Euteleostomi</taxon>
        <taxon>Archelosauria</taxon>
        <taxon>Archosauria</taxon>
        <taxon>Dinosauria</taxon>
        <taxon>Saurischia</taxon>
        <taxon>Theropoda</taxon>
        <taxon>Coelurosauria</taxon>
        <taxon>Aves</taxon>
        <taxon>Neognathae</taxon>
        <taxon>Neoaves</taxon>
        <taxon>Telluraves</taxon>
        <taxon>Australaves</taxon>
        <taxon>Passeriformes</taxon>
        <taxon>Passeroidea</taxon>
        <taxon>Parulidae</taxon>
        <taxon>Setophaga</taxon>
    </lineage>
</organism>
<evidence type="ECO:0000256" key="1">
    <source>
        <dbReference type="ARBA" id="ARBA00004123"/>
    </source>
</evidence>
<dbReference type="SUPFAM" id="SSF54928">
    <property type="entry name" value="RNA-binding domain, RBD"/>
    <property type="match status" value="1"/>
</dbReference>
<feature type="non-terminal residue" evidence="5">
    <location>
        <position position="50"/>
    </location>
</feature>
<dbReference type="InterPro" id="IPR034870">
    <property type="entry name" value="TET_fam"/>
</dbReference>
<dbReference type="InterPro" id="IPR000504">
    <property type="entry name" value="RRM_dom"/>
</dbReference>
<name>A0A7L0QS61_SETKR</name>
<evidence type="ECO:0000256" key="2">
    <source>
        <dbReference type="ARBA" id="ARBA00022884"/>
    </source>
</evidence>
<protein>
    <submittedName>
        <fullName evidence="5">FUS protein</fullName>
    </submittedName>
</protein>
<dbReference type="AlphaFoldDB" id="A0A7L0QS61"/>
<evidence type="ECO:0000313" key="5">
    <source>
        <dbReference type="EMBL" id="NXL21375.1"/>
    </source>
</evidence>
<dbReference type="EMBL" id="VXAS01014771">
    <property type="protein sequence ID" value="NXL21375.1"/>
    <property type="molecule type" value="Genomic_DNA"/>
</dbReference>
<sequence>MINLYTDRETGKLKGEATVSFDDPPSAKAAIDWFDGQDPEIPKFPKFPKI</sequence>
<gene>
    <name evidence="5" type="primary">Fus</name>
    <name evidence="5" type="ORF">SETKIR_R15582</name>
</gene>
<accession>A0A7L0QS61</accession>
<keyword evidence="6" id="KW-1185">Reference proteome</keyword>